<dbReference type="Pfam" id="PF12691">
    <property type="entry name" value="Phage_tail_terminator_6"/>
    <property type="match status" value="1"/>
</dbReference>
<organism evidence="1">
    <name type="scientific">uncultured Caudovirales phage</name>
    <dbReference type="NCBI Taxonomy" id="2100421"/>
    <lineage>
        <taxon>Viruses</taxon>
        <taxon>Duplodnaviria</taxon>
        <taxon>Heunggongvirae</taxon>
        <taxon>Uroviricota</taxon>
        <taxon>Caudoviricetes</taxon>
        <taxon>Peduoviridae</taxon>
        <taxon>Maltschvirus</taxon>
        <taxon>Maltschvirus maltsch</taxon>
    </lineage>
</organism>
<gene>
    <name evidence="2" type="ORF">UFOVP1305_45</name>
    <name evidence="1" type="ORF">UFOVP896_83</name>
</gene>
<accession>A0A6J5PKK5</accession>
<sequence>MGMIEEVGTYLAASTLIGALGTDIFLNAMPDSTRVTVALLEAPGSEPAYALGGGTVPIHTRASIDVLVRSSAGSAGYANPTNARTKTQRVWNRLSLVTNQTLSGSTYLRISPDDEPHLIDRDEQGRVVFGCSFTVMRRGTTGV</sequence>
<protein>
    <recommendedName>
        <fullName evidence="3">Tail terminator</fullName>
    </recommendedName>
</protein>
<name>A0A6J5PKK5_9CAUD</name>
<evidence type="ECO:0000313" key="2">
    <source>
        <dbReference type="EMBL" id="CAB4198001.1"/>
    </source>
</evidence>
<dbReference type="EMBL" id="LR797254">
    <property type="protein sequence ID" value="CAB4198001.1"/>
    <property type="molecule type" value="Genomic_DNA"/>
</dbReference>
<reference evidence="1" key="1">
    <citation type="submission" date="2020-05" db="EMBL/GenBank/DDBJ databases">
        <authorList>
            <person name="Chiriac C."/>
            <person name="Salcher M."/>
            <person name="Ghai R."/>
            <person name="Kavagutti S V."/>
        </authorList>
    </citation>
    <scope>NUCLEOTIDE SEQUENCE</scope>
</reference>
<dbReference type="InterPro" id="IPR024411">
    <property type="entry name" value="Tail_terminator_phage"/>
</dbReference>
<evidence type="ECO:0008006" key="3">
    <source>
        <dbReference type="Google" id="ProtNLM"/>
    </source>
</evidence>
<dbReference type="EMBL" id="LR796844">
    <property type="protein sequence ID" value="CAB4169718.1"/>
    <property type="molecule type" value="Genomic_DNA"/>
</dbReference>
<evidence type="ECO:0000313" key="1">
    <source>
        <dbReference type="EMBL" id="CAB4169718.1"/>
    </source>
</evidence>
<proteinExistence type="predicted"/>